<evidence type="ECO:0000256" key="4">
    <source>
        <dbReference type="ARBA" id="ARBA00022737"/>
    </source>
</evidence>
<comment type="similarity">
    <text evidence="2">Belongs to the krueppel C2H2-type zinc-finger protein family.</text>
</comment>
<evidence type="ECO:0000256" key="1">
    <source>
        <dbReference type="ARBA" id="ARBA00004123"/>
    </source>
</evidence>
<feature type="domain" description="C2H2-type" evidence="13">
    <location>
        <begin position="110"/>
        <end position="137"/>
    </location>
</feature>
<dbReference type="FunFam" id="3.30.160.60:FF:000566">
    <property type="entry name" value="zinc finger protein 133 isoform X2"/>
    <property type="match status" value="1"/>
</dbReference>
<keyword evidence="4" id="KW-0677">Repeat</keyword>
<evidence type="ECO:0000256" key="5">
    <source>
        <dbReference type="ARBA" id="ARBA00022771"/>
    </source>
</evidence>
<keyword evidence="10" id="KW-0539">Nucleus</keyword>
<dbReference type="FunFam" id="3.30.160.60:FF:000269">
    <property type="entry name" value="Zinc finger protein 287"/>
    <property type="match status" value="1"/>
</dbReference>
<keyword evidence="7" id="KW-0805">Transcription regulation</keyword>
<dbReference type="SMART" id="SM00355">
    <property type="entry name" value="ZnF_C2H2"/>
    <property type="match status" value="3"/>
</dbReference>
<name>A0A8C5JCU1_JUNHY</name>
<reference evidence="14" key="1">
    <citation type="submission" date="2025-08" db="UniProtKB">
        <authorList>
            <consortium name="Ensembl"/>
        </authorList>
    </citation>
    <scope>IDENTIFICATION</scope>
</reference>
<dbReference type="FunFam" id="3.30.160.60:FF:000003">
    <property type="entry name" value="Zinc finger protein 3 homolog"/>
    <property type="match status" value="1"/>
</dbReference>
<keyword evidence="9" id="KW-0804">Transcription</keyword>
<feature type="region of interest" description="Disordered" evidence="12">
    <location>
        <begin position="69"/>
        <end position="105"/>
    </location>
</feature>
<comment type="subcellular location">
    <subcellularLocation>
        <location evidence="1">Nucleus</location>
    </subcellularLocation>
</comment>
<proteinExistence type="inferred from homology"/>
<dbReference type="GO" id="GO:0008270">
    <property type="term" value="F:zinc ion binding"/>
    <property type="evidence" value="ECO:0007669"/>
    <property type="project" value="UniProtKB-KW"/>
</dbReference>
<dbReference type="GO" id="GO:0003677">
    <property type="term" value="F:DNA binding"/>
    <property type="evidence" value="ECO:0007669"/>
    <property type="project" value="UniProtKB-KW"/>
</dbReference>
<dbReference type="AlphaFoldDB" id="A0A8C5JCU1"/>
<feature type="domain" description="C2H2-type" evidence="13">
    <location>
        <begin position="166"/>
        <end position="193"/>
    </location>
</feature>
<dbReference type="Ensembl" id="ENSJHYT00000020898.1">
    <property type="protein sequence ID" value="ENSJHYP00000017300.1"/>
    <property type="gene ID" value="ENSJHYG00000013212.1"/>
</dbReference>
<organism evidence="14 15">
    <name type="scientific">Junco hyemalis</name>
    <name type="common">Dark-eyed junco</name>
    <dbReference type="NCBI Taxonomy" id="40217"/>
    <lineage>
        <taxon>Eukaryota</taxon>
        <taxon>Metazoa</taxon>
        <taxon>Chordata</taxon>
        <taxon>Craniata</taxon>
        <taxon>Vertebrata</taxon>
        <taxon>Euteleostomi</taxon>
        <taxon>Archelosauria</taxon>
        <taxon>Archosauria</taxon>
        <taxon>Dinosauria</taxon>
        <taxon>Saurischia</taxon>
        <taxon>Theropoda</taxon>
        <taxon>Coelurosauria</taxon>
        <taxon>Aves</taxon>
        <taxon>Neognathae</taxon>
        <taxon>Neoaves</taxon>
        <taxon>Telluraves</taxon>
        <taxon>Australaves</taxon>
        <taxon>Passeriformes</taxon>
        <taxon>Passerellidae</taxon>
        <taxon>Junco</taxon>
    </lineage>
</organism>
<feature type="domain" description="C2H2-type" evidence="13">
    <location>
        <begin position="138"/>
        <end position="165"/>
    </location>
</feature>
<reference evidence="14" key="2">
    <citation type="submission" date="2025-09" db="UniProtKB">
        <authorList>
            <consortium name="Ensembl"/>
        </authorList>
    </citation>
    <scope>IDENTIFICATION</scope>
</reference>
<evidence type="ECO:0000256" key="2">
    <source>
        <dbReference type="ARBA" id="ARBA00006991"/>
    </source>
</evidence>
<dbReference type="GO" id="GO:0045892">
    <property type="term" value="P:negative regulation of DNA-templated transcription"/>
    <property type="evidence" value="ECO:0007669"/>
    <property type="project" value="UniProtKB-ARBA"/>
</dbReference>
<evidence type="ECO:0000256" key="6">
    <source>
        <dbReference type="ARBA" id="ARBA00022833"/>
    </source>
</evidence>
<evidence type="ECO:0000256" key="9">
    <source>
        <dbReference type="ARBA" id="ARBA00023163"/>
    </source>
</evidence>
<dbReference type="Proteomes" id="UP000694408">
    <property type="component" value="Unplaced"/>
</dbReference>
<dbReference type="PROSITE" id="PS00028">
    <property type="entry name" value="ZINC_FINGER_C2H2_1"/>
    <property type="match status" value="2"/>
</dbReference>
<evidence type="ECO:0000259" key="13">
    <source>
        <dbReference type="PROSITE" id="PS50157"/>
    </source>
</evidence>
<dbReference type="Pfam" id="PF00096">
    <property type="entry name" value="zf-C2H2"/>
    <property type="match status" value="2"/>
</dbReference>
<evidence type="ECO:0000256" key="3">
    <source>
        <dbReference type="ARBA" id="ARBA00022723"/>
    </source>
</evidence>
<feature type="compositionally biased region" description="Basic and acidic residues" evidence="12">
    <location>
        <begin position="90"/>
        <end position="101"/>
    </location>
</feature>
<dbReference type="InterPro" id="IPR036236">
    <property type="entry name" value="Znf_C2H2_sf"/>
</dbReference>
<dbReference type="PANTHER" id="PTHR16515">
    <property type="entry name" value="PR DOMAIN ZINC FINGER PROTEIN"/>
    <property type="match status" value="1"/>
</dbReference>
<dbReference type="SUPFAM" id="SSF57667">
    <property type="entry name" value="beta-beta-alpha zinc fingers"/>
    <property type="match status" value="2"/>
</dbReference>
<keyword evidence="15" id="KW-1185">Reference proteome</keyword>
<evidence type="ECO:0000256" key="10">
    <source>
        <dbReference type="ARBA" id="ARBA00023242"/>
    </source>
</evidence>
<evidence type="ECO:0000256" key="7">
    <source>
        <dbReference type="ARBA" id="ARBA00023015"/>
    </source>
</evidence>
<protein>
    <recommendedName>
        <fullName evidence="13">C2H2-type domain-containing protein</fullName>
    </recommendedName>
</protein>
<dbReference type="InterPro" id="IPR013087">
    <property type="entry name" value="Znf_C2H2_type"/>
</dbReference>
<evidence type="ECO:0000313" key="15">
    <source>
        <dbReference type="Proteomes" id="UP000694408"/>
    </source>
</evidence>
<dbReference type="Gene3D" id="3.30.160.60">
    <property type="entry name" value="Classic Zinc Finger"/>
    <property type="match status" value="3"/>
</dbReference>
<evidence type="ECO:0000313" key="14">
    <source>
        <dbReference type="Ensembl" id="ENSJHYP00000017300.1"/>
    </source>
</evidence>
<dbReference type="PROSITE" id="PS50157">
    <property type="entry name" value="ZINC_FINGER_C2H2_2"/>
    <property type="match status" value="3"/>
</dbReference>
<dbReference type="InterPro" id="IPR050331">
    <property type="entry name" value="Zinc_finger"/>
</dbReference>
<keyword evidence="8" id="KW-0238">DNA-binding</keyword>
<sequence>METPWGMAWGDQDRDTPWGMAWGDRDNPPKPLSSSPQGKRDRDPLSILWELDKINLAILSNSMAQEYNMEEIPRRSHRRRGCKPSPGSSEEERPILSRDGGKSFSQSSELVCGECGKGFSCSSEFIRHQKIHTGERPYECPECGKQFHTSSNLLQHQRIHTEVRPFHCPECRKGFNRNSNLMTQQHIHTREGPYKFPQCGKTPRVQEELRALLRLHPSLEDPHWEKPW</sequence>
<dbReference type="GO" id="GO:0005634">
    <property type="term" value="C:nucleus"/>
    <property type="evidence" value="ECO:0007669"/>
    <property type="project" value="UniProtKB-SubCell"/>
</dbReference>
<dbReference type="PANTHER" id="PTHR16515:SF57">
    <property type="entry name" value="ZINC FINGER PROTEIN 154-LIKE"/>
    <property type="match status" value="1"/>
</dbReference>
<evidence type="ECO:0000256" key="12">
    <source>
        <dbReference type="SAM" id="MobiDB-lite"/>
    </source>
</evidence>
<keyword evidence="3" id="KW-0479">Metal-binding</keyword>
<evidence type="ECO:0000256" key="8">
    <source>
        <dbReference type="ARBA" id="ARBA00023125"/>
    </source>
</evidence>
<accession>A0A8C5JCU1</accession>
<dbReference type="GO" id="GO:0003700">
    <property type="term" value="F:DNA-binding transcription factor activity"/>
    <property type="evidence" value="ECO:0007669"/>
    <property type="project" value="UniProtKB-ARBA"/>
</dbReference>
<evidence type="ECO:0000256" key="11">
    <source>
        <dbReference type="PROSITE-ProRule" id="PRU00042"/>
    </source>
</evidence>
<keyword evidence="5 11" id="KW-0863">Zinc-finger</keyword>
<feature type="region of interest" description="Disordered" evidence="12">
    <location>
        <begin position="1"/>
        <end position="44"/>
    </location>
</feature>
<keyword evidence="6" id="KW-0862">Zinc</keyword>